<sequence length="133" mass="14780">MVVKTIEWMPGLVRKNKKPLESQDLNDFRFRVGTAQRTGKVQCQWSKRYDSGEIRTLAPEGNRLAVCRLNHSATLSSRRKSQSRKSNCSFLGGGRGNICGGYMRMLAALDYFGSLSVATSLQARLAQLVRAPA</sequence>
<dbReference type="AlphaFoldDB" id="A0A2P6NY81"/>
<comment type="caution">
    <text evidence="1">The sequence shown here is derived from an EMBL/GenBank/DDBJ whole genome shotgun (WGS) entry which is preliminary data.</text>
</comment>
<proteinExistence type="predicted"/>
<organism evidence="1 2">
    <name type="scientific">Planoprotostelium fungivorum</name>
    <dbReference type="NCBI Taxonomy" id="1890364"/>
    <lineage>
        <taxon>Eukaryota</taxon>
        <taxon>Amoebozoa</taxon>
        <taxon>Evosea</taxon>
        <taxon>Variosea</taxon>
        <taxon>Cavosteliida</taxon>
        <taxon>Cavosteliaceae</taxon>
        <taxon>Planoprotostelium</taxon>
    </lineage>
</organism>
<evidence type="ECO:0000313" key="1">
    <source>
        <dbReference type="EMBL" id="PRP88899.1"/>
    </source>
</evidence>
<dbReference type="Proteomes" id="UP000241769">
    <property type="component" value="Unassembled WGS sequence"/>
</dbReference>
<evidence type="ECO:0000313" key="2">
    <source>
        <dbReference type="Proteomes" id="UP000241769"/>
    </source>
</evidence>
<accession>A0A2P6NY81</accession>
<name>A0A2P6NY81_9EUKA</name>
<reference evidence="1 2" key="1">
    <citation type="journal article" date="2018" name="Genome Biol. Evol.">
        <title>Multiple Roots of Fruiting Body Formation in Amoebozoa.</title>
        <authorList>
            <person name="Hillmann F."/>
            <person name="Forbes G."/>
            <person name="Novohradska S."/>
            <person name="Ferling I."/>
            <person name="Riege K."/>
            <person name="Groth M."/>
            <person name="Westermann M."/>
            <person name="Marz M."/>
            <person name="Spaller T."/>
            <person name="Winckler T."/>
            <person name="Schaap P."/>
            <person name="Glockner G."/>
        </authorList>
    </citation>
    <scope>NUCLEOTIDE SEQUENCE [LARGE SCALE GENOMIC DNA]</scope>
    <source>
        <strain evidence="1 2">Jena</strain>
    </source>
</reference>
<dbReference type="EMBL" id="MDYQ01000007">
    <property type="protein sequence ID" value="PRP88899.1"/>
    <property type="molecule type" value="Genomic_DNA"/>
</dbReference>
<protein>
    <submittedName>
        <fullName evidence="1">Uncharacterized protein</fullName>
    </submittedName>
</protein>
<gene>
    <name evidence="1" type="ORF">PROFUN_00367</name>
</gene>
<keyword evidence="2" id="KW-1185">Reference proteome</keyword>
<dbReference type="InParanoid" id="A0A2P6NY81"/>